<protein>
    <submittedName>
        <fullName evidence="2">Uncharacterized protein</fullName>
    </submittedName>
</protein>
<proteinExistence type="predicted"/>
<name>A0A699GZH7_TANCI</name>
<feature type="compositionally biased region" description="Polar residues" evidence="1">
    <location>
        <begin position="295"/>
        <end position="307"/>
    </location>
</feature>
<organism evidence="2">
    <name type="scientific">Tanacetum cinerariifolium</name>
    <name type="common">Dalmatian daisy</name>
    <name type="synonym">Chrysanthemum cinerariifolium</name>
    <dbReference type="NCBI Taxonomy" id="118510"/>
    <lineage>
        <taxon>Eukaryota</taxon>
        <taxon>Viridiplantae</taxon>
        <taxon>Streptophyta</taxon>
        <taxon>Embryophyta</taxon>
        <taxon>Tracheophyta</taxon>
        <taxon>Spermatophyta</taxon>
        <taxon>Magnoliopsida</taxon>
        <taxon>eudicotyledons</taxon>
        <taxon>Gunneridae</taxon>
        <taxon>Pentapetalae</taxon>
        <taxon>asterids</taxon>
        <taxon>campanulids</taxon>
        <taxon>Asterales</taxon>
        <taxon>Asteraceae</taxon>
        <taxon>Asteroideae</taxon>
        <taxon>Anthemideae</taxon>
        <taxon>Anthemidinae</taxon>
        <taxon>Tanacetum</taxon>
    </lineage>
</organism>
<comment type="caution">
    <text evidence="2">The sequence shown here is derived from an EMBL/GenBank/DDBJ whole genome shotgun (WGS) entry which is preliminary data.</text>
</comment>
<feature type="compositionally biased region" description="Polar residues" evidence="1">
    <location>
        <begin position="254"/>
        <end position="263"/>
    </location>
</feature>
<evidence type="ECO:0000256" key="1">
    <source>
        <dbReference type="SAM" id="MobiDB-lite"/>
    </source>
</evidence>
<feature type="compositionally biased region" description="Basic and acidic residues" evidence="1">
    <location>
        <begin position="215"/>
        <end position="253"/>
    </location>
</feature>
<gene>
    <name evidence="2" type="ORF">Tci_248075</name>
</gene>
<feature type="region of interest" description="Disordered" evidence="1">
    <location>
        <begin position="295"/>
        <end position="321"/>
    </location>
</feature>
<reference evidence="2" key="1">
    <citation type="journal article" date="2019" name="Sci. Rep.">
        <title>Draft genome of Tanacetum cinerariifolium, the natural source of mosquito coil.</title>
        <authorList>
            <person name="Yamashiro T."/>
            <person name="Shiraishi A."/>
            <person name="Satake H."/>
            <person name="Nakayama K."/>
        </authorList>
    </citation>
    <scope>NUCLEOTIDE SEQUENCE</scope>
</reference>
<dbReference type="AlphaFoldDB" id="A0A699GZH7"/>
<evidence type="ECO:0000313" key="2">
    <source>
        <dbReference type="EMBL" id="GEW76099.1"/>
    </source>
</evidence>
<feature type="compositionally biased region" description="Basic residues" evidence="1">
    <location>
        <begin position="312"/>
        <end position="321"/>
    </location>
</feature>
<feature type="region of interest" description="Disordered" evidence="1">
    <location>
        <begin position="215"/>
        <end position="282"/>
    </location>
</feature>
<dbReference type="EMBL" id="BKCJ010072693">
    <property type="protein sequence ID" value="GEW76099.1"/>
    <property type="molecule type" value="Genomic_DNA"/>
</dbReference>
<accession>A0A699GZH7</accession>
<sequence length="537" mass="61850">MAQQVIPADQLISTKYFSIGRCNNSVVLQISKVPDTKDTIKFKLDKQEIVYTVDMFRFTLNMLVETLENPFIAPVTIQVIESFMLTVGYQGVVDKTKINILQTFYVVVNHVHVDYVALLWWDFLYCVQQKKNVILYPRFTKFIIAKLIKKEMGDNAEATQLSLTLHKTSLAAEAKENVAEVHEKLEEEGIKKWLKIEPKSHKETLKVVVDDDMNKKEEKKDDKKDENETKNDDVKQTDDAKKKDNDDHIDHTLVETQVTNSLDNRAEKMQTPIPTPPRSSRINLSSDKEIFQELTKTVSPSTTTISKDPQPKRRISSKKRVTTSEFWKSHNKVDKVIHDIIPKIAERATNDLIEGNLKRMIADTIIQERDAFLAEVPALISNEFAVHAPKIIKEIFNIHMRTNVIQVYPIASSLTATTSSADLQQQWDDAFHSYHHNDHQDDDAPHEGEKSRVIWERVHDFQLGIESYQIKVKITTPTLTIPGIKTRNPYTIKDEPDKGLIYLNSKEENRVMCLVEIAKFCDATLKRVLKEVKLRIF</sequence>